<feature type="transmembrane region" description="Helical" evidence="2">
    <location>
        <begin position="66"/>
        <end position="90"/>
    </location>
</feature>
<dbReference type="RefSeq" id="XP_007509451.1">
    <property type="nucleotide sequence ID" value="XM_007509389.1"/>
</dbReference>
<sequence length="148" mass="16308">MYFEELNGDFSAGLWRKNPNGRKDIHHGRHHRGGGVEFTPDANAERRSPLTEDFLAFVSKTGKGDAFTVGFVVVCVCVSFVLVVSAVAVVQLHLKTKHSKDGEEAEEEASLDGCERGSTVRNRTGARRKKKKRKKDDESSSSLYGAIV</sequence>
<feature type="region of interest" description="Disordered" evidence="1">
    <location>
        <begin position="96"/>
        <end position="148"/>
    </location>
</feature>
<keyword evidence="2" id="KW-0472">Membrane</keyword>
<keyword evidence="2" id="KW-1133">Transmembrane helix</keyword>
<evidence type="ECO:0000256" key="1">
    <source>
        <dbReference type="SAM" id="MobiDB-lite"/>
    </source>
</evidence>
<keyword evidence="4" id="KW-1185">Reference proteome</keyword>
<gene>
    <name evidence="3" type="ordered locus">Bathy13g01690</name>
</gene>
<evidence type="ECO:0000313" key="4">
    <source>
        <dbReference type="Proteomes" id="UP000198341"/>
    </source>
</evidence>
<keyword evidence="2" id="KW-0812">Transmembrane</keyword>
<dbReference type="GeneID" id="19012121"/>
<dbReference type="EMBL" id="FO082266">
    <property type="protein sequence ID" value="CCO19254.1"/>
    <property type="molecule type" value="Genomic_DNA"/>
</dbReference>
<dbReference type="KEGG" id="bpg:Bathy13g01690"/>
<protein>
    <submittedName>
        <fullName evidence="3">Uncharacterized protein</fullName>
    </submittedName>
</protein>
<feature type="compositionally biased region" description="Basic residues" evidence="1">
    <location>
        <begin position="24"/>
        <end position="33"/>
    </location>
</feature>
<name>K8EMN8_9CHLO</name>
<accession>K8EMN8</accession>
<feature type="region of interest" description="Disordered" evidence="1">
    <location>
        <begin position="21"/>
        <end position="43"/>
    </location>
</feature>
<evidence type="ECO:0000256" key="2">
    <source>
        <dbReference type="SAM" id="Phobius"/>
    </source>
</evidence>
<evidence type="ECO:0000313" key="3">
    <source>
        <dbReference type="EMBL" id="CCO19254.1"/>
    </source>
</evidence>
<feature type="compositionally biased region" description="Basic residues" evidence="1">
    <location>
        <begin position="124"/>
        <end position="134"/>
    </location>
</feature>
<dbReference type="Proteomes" id="UP000198341">
    <property type="component" value="Chromosome 13"/>
</dbReference>
<organism evidence="3 4">
    <name type="scientific">Bathycoccus prasinos</name>
    <dbReference type="NCBI Taxonomy" id="41875"/>
    <lineage>
        <taxon>Eukaryota</taxon>
        <taxon>Viridiplantae</taxon>
        <taxon>Chlorophyta</taxon>
        <taxon>Mamiellophyceae</taxon>
        <taxon>Mamiellales</taxon>
        <taxon>Bathycoccaceae</taxon>
        <taxon>Bathycoccus</taxon>
    </lineage>
</organism>
<proteinExistence type="predicted"/>
<dbReference type="AlphaFoldDB" id="K8EMN8"/>
<reference evidence="3 4" key="1">
    <citation type="submission" date="2011-10" db="EMBL/GenBank/DDBJ databases">
        <authorList>
            <person name="Genoscope - CEA"/>
        </authorList>
    </citation>
    <scope>NUCLEOTIDE SEQUENCE [LARGE SCALE GENOMIC DNA]</scope>
    <source>
        <strain evidence="3 4">RCC 1105</strain>
    </source>
</reference>